<proteinExistence type="predicted"/>
<dbReference type="Proteomes" id="UP001597400">
    <property type="component" value="Unassembled WGS sequence"/>
</dbReference>
<feature type="region of interest" description="Disordered" evidence="1">
    <location>
        <begin position="202"/>
        <end position="223"/>
    </location>
</feature>
<protein>
    <submittedName>
        <fullName evidence="2">Uncharacterized protein</fullName>
    </submittedName>
</protein>
<dbReference type="EMBL" id="JBHUGS010000004">
    <property type="protein sequence ID" value="MFD1951874.1"/>
    <property type="molecule type" value="Genomic_DNA"/>
</dbReference>
<evidence type="ECO:0000313" key="3">
    <source>
        <dbReference type="Proteomes" id="UP001597400"/>
    </source>
</evidence>
<gene>
    <name evidence="2" type="ORF">ACFSGX_13960</name>
</gene>
<evidence type="ECO:0000256" key="1">
    <source>
        <dbReference type="SAM" id="MobiDB-lite"/>
    </source>
</evidence>
<comment type="caution">
    <text evidence="2">The sequence shown here is derived from an EMBL/GenBank/DDBJ whole genome shotgun (WGS) entry which is preliminary data.</text>
</comment>
<accession>A0ABW4U2Q7</accession>
<organism evidence="2 3">
    <name type="scientific">Sphingomonas arantia</name>
    <dbReference type="NCBI Taxonomy" id="1460676"/>
    <lineage>
        <taxon>Bacteria</taxon>
        <taxon>Pseudomonadati</taxon>
        <taxon>Pseudomonadota</taxon>
        <taxon>Alphaproteobacteria</taxon>
        <taxon>Sphingomonadales</taxon>
        <taxon>Sphingomonadaceae</taxon>
        <taxon>Sphingomonas</taxon>
    </lineage>
</organism>
<name>A0ABW4U2Q7_9SPHN</name>
<evidence type="ECO:0000313" key="2">
    <source>
        <dbReference type="EMBL" id="MFD1951874.1"/>
    </source>
</evidence>
<dbReference type="Gene3D" id="1.20.5.110">
    <property type="match status" value="1"/>
</dbReference>
<reference evidence="3" key="1">
    <citation type="journal article" date="2019" name="Int. J. Syst. Evol. Microbiol.">
        <title>The Global Catalogue of Microorganisms (GCM) 10K type strain sequencing project: providing services to taxonomists for standard genome sequencing and annotation.</title>
        <authorList>
            <consortium name="The Broad Institute Genomics Platform"/>
            <consortium name="The Broad Institute Genome Sequencing Center for Infectious Disease"/>
            <person name="Wu L."/>
            <person name="Ma J."/>
        </authorList>
    </citation>
    <scope>NUCLEOTIDE SEQUENCE [LARGE SCALE GENOMIC DNA]</scope>
    <source>
        <strain evidence="3">CGMCC 1.12702</strain>
    </source>
</reference>
<dbReference type="RefSeq" id="WP_380930831.1">
    <property type="nucleotide sequence ID" value="NZ_JBHUGS010000004.1"/>
</dbReference>
<keyword evidence="3" id="KW-1185">Reference proteome</keyword>
<sequence>MIEFLQDYTTEALPPERFTQGQQVERSEASERYFVGRGLAGYVVDEKLVDADHRPIVTQTVTIEIVEPGNRRGDLAVRAGEVMTGQPPRATSGPGVPFVEPEAGVAGSPAVVLEAEVERLKGALSTGDDLFREMNNSHVETNGTLRADVERLTGDLADAKSKGETATNDLQALREQHDALIAKHDEAVVERDRRDERIAELERQLEAKAAPADASGKPSARGK</sequence>